<comment type="caution">
    <text evidence="6">The sequence shown here is derived from an EMBL/GenBank/DDBJ whole genome shotgun (WGS) entry which is preliminary data.</text>
</comment>
<evidence type="ECO:0000259" key="3">
    <source>
        <dbReference type="Pfam" id="PF04183"/>
    </source>
</evidence>
<dbReference type="SUPFAM" id="SSF56801">
    <property type="entry name" value="Acetyl-CoA synthetase-like"/>
    <property type="match status" value="1"/>
</dbReference>
<dbReference type="Pfam" id="PF04183">
    <property type="entry name" value="IucA_IucC"/>
    <property type="match status" value="1"/>
</dbReference>
<dbReference type="Gene3D" id="1.10.510.40">
    <property type="match status" value="1"/>
</dbReference>
<dbReference type="GO" id="GO:0019290">
    <property type="term" value="P:siderophore biosynthetic process"/>
    <property type="evidence" value="ECO:0007669"/>
    <property type="project" value="InterPro"/>
</dbReference>
<evidence type="ECO:0000313" key="6">
    <source>
        <dbReference type="EMBL" id="RMC34692.1"/>
    </source>
</evidence>
<dbReference type="Gene3D" id="6.10.250.3370">
    <property type="match status" value="1"/>
</dbReference>
<dbReference type="InterPro" id="IPR025110">
    <property type="entry name" value="AMP-bd_C"/>
</dbReference>
<protein>
    <submittedName>
        <fullName evidence="6">IucA/IucC family protein</fullName>
    </submittedName>
</protein>
<reference evidence="6 7" key="1">
    <citation type="submission" date="2018-07" db="EMBL/GenBank/DDBJ databases">
        <authorList>
            <person name="Zhang Y."/>
            <person name="Wang L."/>
            <person name="Ma S."/>
        </authorList>
    </citation>
    <scope>NUCLEOTIDE SEQUENCE [LARGE SCALE GENOMIC DNA]</scope>
    <source>
        <strain evidence="6 7">4-2</strain>
    </source>
</reference>
<dbReference type="PROSITE" id="PS00455">
    <property type="entry name" value="AMP_BINDING"/>
    <property type="match status" value="1"/>
</dbReference>
<dbReference type="PANTHER" id="PTHR34384:SF5">
    <property type="entry name" value="L-2,3-DIAMINOPROPANOATE--CITRATE LIGASE"/>
    <property type="match status" value="1"/>
</dbReference>
<dbReference type="InterPro" id="IPR000873">
    <property type="entry name" value="AMP-dep_synth/lig_dom"/>
</dbReference>
<feature type="domain" description="AMP-dependent synthetase/ligase" evidence="2">
    <location>
        <begin position="624"/>
        <end position="790"/>
    </location>
</feature>
<dbReference type="InterPro" id="IPR007310">
    <property type="entry name" value="Aerobactin_biosyn_IucA/IucC_N"/>
</dbReference>
<dbReference type="InterPro" id="IPR022770">
    <property type="entry name" value="IucA/IucC-like_C"/>
</dbReference>
<dbReference type="AlphaFoldDB" id="A0A3M0MAD7"/>
<dbReference type="Pfam" id="PF13193">
    <property type="entry name" value="AMP-binding_C"/>
    <property type="match status" value="1"/>
</dbReference>
<feature type="domain" description="Aerobactin siderophore biosynthesis IucA/IucC-like C-terminal" evidence="4">
    <location>
        <begin position="349"/>
        <end position="478"/>
    </location>
</feature>
<dbReference type="InterPro" id="IPR042099">
    <property type="entry name" value="ANL_N_sf"/>
</dbReference>
<dbReference type="OrthoDB" id="495728at2"/>
<dbReference type="PANTHER" id="PTHR34384">
    <property type="entry name" value="L-2,3-DIAMINOPROPANOATE--CITRATE LIGASE"/>
    <property type="match status" value="1"/>
</dbReference>
<accession>A0A3M0MAD7</accession>
<feature type="domain" description="Aerobactin siderophore biosynthesis IucA/IucC N-terminal" evidence="3">
    <location>
        <begin position="126"/>
        <end position="327"/>
    </location>
</feature>
<sequence>MCVSRTRSRRISAIHGGLRMSPEARVLRQAIEALAFEGVLRSVRGGWIAGGLIIRAAHHVQASGRVRLLGIPREGDGRPLTAEALGRGLRAAGLDPSGLLQGMQRSAGFLRAAGAPLPNRLTLTGLALEASLIEGHPYHPCFKSRIGFSNDDNAAFGPEAAAAIRPFWLATDPELVHREGGDIAMGFAPSGAIPVHPWQWRKLSGEPAIRHLLTEGRLRLLDQTGPEMQATTSLRTLAPRGDGDHLKLSLGVGVTSSVRNLAPWSVAVAPAISDWLGRVVDSDPELAGLTILPEHSAVIVARDLLGGRLAAIRRSAPPGDAVPVSALSLTEPDGRPLIANWLRRHGTEAWLSRFLHILRPVWLLMTRHGIGLEAHGQNLLIRHDDGWPTGLIARDFSESLEYVPDCLSRPDLLPDLAAIDPGFGSAPDGLYHRMGAATDLRDLVMDCLIVHVLSELADLLHRSGYLPESRFWQLVRSTVPDAPGFAMDDRLIPAESLTARLLDTTESSHPVPNPLGKPNPMSDPMPAFRIDDRLVEPEALDLPDLLGGSDPAKRRIALYLGDKADCLGQILRLRAAGASCYPIHPETPREQALDLARRAGCDSFAETSGLIELGQVSPETPGGVLIQMSSGTTGAPKVIARSWAQIETEIAAYIRAFPEPAEMTPVIAAPITHSYGLIPGVLVGQARGHVPVVLDSTNPKTILRHLGNIERPLLYAAPPLLHVLARLAGEGGLHAVMSSGTVLPQLWFDSIRGAARHLFQQYGCSEAGCVAIAVAPDSPEDMGAPLPHIRLSAGQSDPAPVVIETADATINTGDLGMIDARGHLIFAGRAAEVIDVAGINVYPAEIETAAMSCPGLRDAVAFAIPDPAATQRPALAYAGEVSEADLDAHLAARLSPRQRPARLIRMAALPRGANGKIARRDLAANLMEPVQ</sequence>
<dbReference type="InterPro" id="IPR037455">
    <property type="entry name" value="LucA/IucC-like"/>
</dbReference>
<gene>
    <name evidence="6" type="ORF">C9E81_11315</name>
</gene>
<keyword evidence="7" id="KW-1185">Reference proteome</keyword>
<dbReference type="Gene3D" id="3.40.50.12780">
    <property type="entry name" value="N-terminal domain of ligase-like"/>
    <property type="match status" value="1"/>
</dbReference>
<dbReference type="InterPro" id="IPR045851">
    <property type="entry name" value="AMP-bd_C_sf"/>
</dbReference>
<evidence type="ECO:0000256" key="1">
    <source>
        <dbReference type="ARBA" id="ARBA00007832"/>
    </source>
</evidence>
<comment type="similarity">
    <text evidence="1">Belongs to the IucA/IucC family.</text>
</comment>
<organism evidence="6 7">
    <name type="scientific">Paracoccus alkanivorans</name>
    <dbReference type="NCBI Taxonomy" id="2116655"/>
    <lineage>
        <taxon>Bacteria</taxon>
        <taxon>Pseudomonadati</taxon>
        <taxon>Pseudomonadota</taxon>
        <taxon>Alphaproteobacteria</taxon>
        <taxon>Rhodobacterales</taxon>
        <taxon>Paracoccaceae</taxon>
        <taxon>Paracoccus</taxon>
    </lineage>
</organism>
<dbReference type="GO" id="GO:0016881">
    <property type="term" value="F:acid-amino acid ligase activity"/>
    <property type="evidence" value="ECO:0007669"/>
    <property type="project" value="UniProtKB-ARBA"/>
</dbReference>
<evidence type="ECO:0000259" key="5">
    <source>
        <dbReference type="Pfam" id="PF13193"/>
    </source>
</evidence>
<dbReference type="Pfam" id="PF06276">
    <property type="entry name" value="FhuF"/>
    <property type="match status" value="1"/>
</dbReference>
<dbReference type="EMBL" id="QOKZ01000004">
    <property type="protein sequence ID" value="RMC34692.1"/>
    <property type="molecule type" value="Genomic_DNA"/>
</dbReference>
<evidence type="ECO:0000259" key="4">
    <source>
        <dbReference type="Pfam" id="PF06276"/>
    </source>
</evidence>
<feature type="domain" description="AMP-binding enzyme C-terminal" evidence="5">
    <location>
        <begin position="845"/>
        <end position="916"/>
    </location>
</feature>
<evidence type="ECO:0000259" key="2">
    <source>
        <dbReference type="Pfam" id="PF00501"/>
    </source>
</evidence>
<dbReference type="Pfam" id="PF00501">
    <property type="entry name" value="AMP-binding"/>
    <property type="match status" value="1"/>
</dbReference>
<dbReference type="Gene3D" id="3.30.300.30">
    <property type="match status" value="1"/>
</dbReference>
<proteinExistence type="inferred from homology"/>
<evidence type="ECO:0000313" key="7">
    <source>
        <dbReference type="Proteomes" id="UP000273516"/>
    </source>
</evidence>
<name>A0A3M0MAD7_9RHOB</name>
<dbReference type="InterPro" id="IPR020845">
    <property type="entry name" value="AMP-binding_CS"/>
</dbReference>
<dbReference type="Proteomes" id="UP000273516">
    <property type="component" value="Unassembled WGS sequence"/>
</dbReference>